<reference evidence="4 5" key="1">
    <citation type="submission" date="2016-11" db="EMBL/GenBank/DDBJ databases">
        <authorList>
            <person name="Jaros S."/>
            <person name="Januszkiewicz K."/>
            <person name="Wedrychowicz H."/>
        </authorList>
    </citation>
    <scope>NUCLEOTIDE SEQUENCE [LARGE SCALE GENOMIC DNA]</scope>
    <source>
        <strain evidence="4 5">DSM 26897</strain>
    </source>
</reference>
<evidence type="ECO:0000256" key="1">
    <source>
        <dbReference type="SAM" id="MobiDB-lite"/>
    </source>
</evidence>
<evidence type="ECO:0000313" key="5">
    <source>
        <dbReference type="Proteomes" id="UP000184368"/>
    </source>
</evidence>
<feature type="domain" description="Gliding motility protein SprA N-terminal" evidence="3">
    <location>
        <begin position="1082"/>
        <end position="1593"/>
    </location>
</feature>
<feature type="compositionally biased region" description="Polar residues" evidence="1">
    <location>
        <begin position="32"/>
        <end position="42"/>
    </location>
</feature>
<keyword evidence="5" id="KW-1185">Reference proteome</keyword>
<evidence type="ECO:0000313" key="4">
    <source>
        <dbReference type="EMBL" id="SHF48989.1"/>
    </source>
</evidence>
<gene>
    <name evidence="4" type="ORF">SAMN05444008_108207</name>
</gene>
<evidence type="ECO:0000256" key="2">
    <source>
        <dbReference type="SAM" id="SignalP"/>
    </source>
</evidence>
<feature type="signal peptide" evidence="2">
    <location>
        <begin position="1"/>
        <end position="27"/>
    </location>
</feature>
<feature type="region of interest" description="Disordered" evidence="1">
    <location>
        <begin position="27"/>
        <end position="52"/>
    </location>
</feature>
<dbReference type="EMBL" id="FQUO01000008">
    <property type="protein sequence ID" value="SHF48989.1"/>
    <property type="molecule type" value="Genomic_DNA"/>
</dbReference>
<sequence length="2379" mass="269750">MAHHSTHTFRTLVAALLLAAATLGAQAQSTAPQPANATTDTSRYPLRDRRGDPYTYPSRNSFDLKDTGFVKRRIEYDPQTKQYYVIEKLGSRDYRTPMTFSMREFVDLQGKRDEQEYFKQRANLLTNLNRRNVRPAFGFSNDWVNRITGNGKIDIKPSGYVDVGLGYQGQNIKNPTLPERARKFGGLDFPMNAQLQLNANIGDKIKLPINYNTLANFDFENQLKLDYQGKDDEVLKQLQAGNISFASKGTLIPGAQSLFGVKTQLQFGKLYLTAMLANQRSQRQTLGLQGGSASQQFNLKADEYEENRHFLLAQYFRNNYNKAMSNLPIVNSNVQVLRVEVWVTNRTGATTETRNVVGLMDLGENQPFNPRWGASPILYPNNGSNDLYRTLINTPGARNATQIQSVLTGLGMQPVQEFEKTFARKLQPTDFYYNPQIGFLSLNQPLQPDEVLGVAYQYTYNGQVYQVGEFSQDVPPDSTGNTQNILFLKLLKATSQRPNLPIWDLMMKNVYSVGYGQLERQDFQLNVTYEEPSKGEKRYLPEESVKQEYKGVPIITLQNLDRLNNQNDPQPDGLFDYLEGYTVLSNQSRIIFPLLEPFGRDLQYVYPDSATSSQYLFYPLYDTIKAIAQTYANLNRFEISGRSRSANNTDYQLGFNIPRGSVSVTAGGQILKENIDYEINYDLGTLRVINPAIVSAGLPVQIQYENNATFGMQMRNYMAFRADYLWNRNLTVGATMVRLGERPFFTKQSYGDDPIRNTMYGVDFDYRRDIPRLTRLLDKLPFYQTNAVSNITAYGEAAMLKPGHAPQIGKGNTGVIYIDDFEGTRSSIDLRFPLVSWTLASVPKGAVDANGQVLFPEADLNNNLQSGYNRGKLAWYNIEPQLQERNNPNNPLASNRAELSKPQTRQVFQREIFPKRTNDLGQALLTTFDMAYYPNEKGPYNFNALPSAVNSKGQLVNPRRAWGGIMRGIDQTDFETSNIEFIEFWLQDPFINKPGSRGGELYFNLGNVSEDVVKDGKRLYENGLPAPSSPSLPIDPSVWGVVPSNPVQVTNAFSNDPADRSSQDVGFDGLTDTAEVRKFAPYLADIQRNFGAGSEFYQSAATDPSNDNFIGYRNGEFDKTGAGILARYKNINNPHGNSPVANNTDQFTSAFTLYPDQEELNRDNTLNETEEYFQYRVDLRPNMDPLTNRLITDKRTVTVDLADGSRRDETWYLFRIPVQNYDAKVGNIPDFKSVRFIRMFLTNFEDTAVLRFGKLELVRNQWRKFAYETDTTGNYKPLPTNDPTITEILAVNLEENDQRQPVKYVQPPGIERQQQISNNNIQLLLNEQSLSLKVANLESKQSRGVFKTLNLDLRQYGRMQMFVHAESVTTPTDIKDGEVYGIMRLGNDFVSNYYEIKIPLKMTPWGAIDSADIWPAANYFDFDMNLLTDVKLRRNSSGAQPSVYYSELIEGKQISILGNPNLGEVRGMLLAVQNARAQKVNTEVWFNELRLSRLDEKGGYAAIGRVDLRLADLGNVTFAGSKRSRGFGTLEQRVNERSREDLTQYDISANLDLGKLLPKQAGLQVPVYAGVSKTTSTPEYDPYDLDIELDAKLAAAAAKDRDSIRLNAVDELTIKTVNFTNVKKIKTNNKPAQPWDISNLDLNYSMTQQVRTNPIIERDELTSTRAALGYNFAPQPKFVEPLKRLVKSQSPWLALIRDFNFNYKPSLISLKADLFRQFGALQSRNVGGGPYKVPETYNKFFYFDRYYTMRWDLTRSLTLDFNAVNNGRVDEPAGRLDTKGEKDSIRTNLLNGGRTTRYHHDITLSYTLPTAKLPLLDWTSVRANFTARYDWVAASLLARELGNTLTNGQTRNLTGEFNFDQLYNKWRLLANANAGGGAQQQQPQQPGDTTKVKKQRQPGEPAQLGALPKALLQLATSLKRVGVQYTEDLGTLLPGYLDSTQFLGMNLRSQNPNWKYIMGYQPDTSDINRFGQQGLLTRSALFNALIQQRYSQKLNITAQLSPIRDLNIDVNIDKTYEKQYSELYKDTSGTDMLRRYNPYAMGSFSVSYISYQTMFTKFNPNEVSETFRQFEANRTVLSDRLGKLNDYAGNTPGTDGYVEGYGRYAQDVLIPSFIAAYTKKDPSSVKLVANSNPSLRSNPFKGFLPRPNWNVTYNGLSRIPGMEKIFTNFSIRHGYSSTLSMNSFNTALLFQDPLRIGMPYFRDTLTGNYVPYFLVPNITISEQFNPLIELDMTFTNQLSTRFEYRKSRQLSLSLVDYQLAENRSTEYTLGLNWRRRGVPFLQNLKIGKKERTLNNDVTFRFDFSLRDDATANSRLDQNTAFGTAGQKVVRIAPAIDYVINNRINFRLFFEQNRSIPKIATSAPITTTRAGAQVRISLAQ</sequence>
<dbReference type="OrthoDB" id="9806090at2"/>
<keyword evidence="2" id="KW-0732">Signal</keyword>
<name>A0A1M5C2M2_9BACT</name>
<feature type="chain" id="PRO_5012861142" evidence="2">
    <location>
        <begin position="28"/>
        <end position="2379"/>
    </location>
</feature>
<feature type="region of interest" description="Disordered" evidence="1">
    <location>
        <begin position="1874"/>
        <end position="1902"/>
    </location>
</feature>
<organism evidence="4 5">
    <name type="scientific">Cnuella takakiae</name>
    <dbReference type="NCBI Taxonomy" id="1302690"/>
    <lineage>
        <taxon>Bacteria</taxon>
        <taxon>Pseudomonadati</taxon>
        <taxon>Bacteroidota</taxon>
        <taxon>Chitinophagia</taxon>
        <taxon>Chitinophagales</taxon>
        <taxon>Chitinophagaceae</taxon>
        <taxon>Cnuella</taxon>
    </lineage>
</organism>
<accession>A0A1M5C2M2</accession>
<dbReference type="Pfam" id="PF14349">
    <property type="entry name" value="SprA_N"/>
    <property type="match status" value="2"/>
</dbReference>
<dbReference type="RefSeq" id="WP_158070000.1">
    <property type="nucleotide sequence ID" value="NZ_FQUO01000008.1"/>
</dbReference>
<proteinExistence type="predicted"/>
<dbReference type="InterPro" id="IPR026377">
    <property type="entry name" value="Cell_surface_SprA"/>
</dbReference>
<feature type="domain" description="Gliding motility protein SprA N-terminal" evidence="3">
    <location>
        <begin position="72"/>
        <end position="349"/>
    </location>
</feature>
<dbReference type="Proteomes" id="UP000184368">
    <property type="component" value="Unassembled WGS sequence"/>
</dbReference>
<dbReference type="InterPro" id="IPR025684">
    <property type="entry name" value="SprA_N_dom"/>
</dbReference>
<dbReference type="NCBIfam" id="TIGR04189">
    <property type="entry name" value="surface_SprA"/>
    <property type="match status" value="1"/>
</dbReference>
<protein>
    <submittedName>
        <fullName evidence="4">Cell surface protein SprA</fullName>
    </submittedName>
</protein>
<evidence type="ECO:0000259" key="3">
    <source>
        <dbReference type="Pfam" id="PF14349"/>
    </source>
</evidence>
<dbReference type="STRING" id="1302690.BUE76_18275"/>